<accession>A0A0C3BLR7</accession>
<keyword evidence="6" id="KW-1185">Reference proteome</keyword>
<sequence>MKFNPLVIVALALPALTLATSVTYDTVYDNGSQSLNAVACSNGENGLESRGFTTFKSLPSFPYIGGASAVAGWNSPNCGTCWQLTYTNSKGKKKSINVLAVDHAGTGFNIALKAMNDLTGGQAKQLGRVNVVSKQVAASNCKM</sequence>
<organism evidence="5 6">
    <name type="scientific">Piloderma croceum (strain F 1598)</name>
    <dbReference type="NCBI Taxonomy" id="765440"/>
    <lineage>
        <taxon>Eukaryota</taxon>
        <taxon>Fungi</taxon>
        <taxon>Dikarya</taxon>
        <taxon>Basidiomycota</taxon>
        <taxon>Agaricomycotina</taxon>
        <taxon>Agaricomycetes</taxon>
        <taxon>Agaricomycetidae</taxon>
        <taxon>Atheliales</taxon>
        <taxon>Atheliaceae</taxon>
        <taxon>Piloderma</taxon>
    </lineage>
</organism>
<dbReference type="InterPro" id="IPR010829">
    <property type="entry name" value="Cerato-platanin"/>
</dbReference>
<protein>
    <recommendedName>
        <fullName evidence="7">Cerato-platanin</fullName>
    </recommendedName>
</protein>
<evidence type="ECO:0000256" key="4">
    <source>
        <dbReference type="SAM" id="SignalP"/>
    </source>
</evidence>
<evidence type="ECO:0008006" key="7">
    <source>
        <dbReference type="Google" id="ProtNLM"/>
    </source>
</evidence>
<dbReference type="Gene3D" id="2.40.40.10">
    <property type="entry name" value="RlpA-like domain"/>
    <property type="match status" value="1"/>
</dbReference>
<gene>
    <name evidence="5" type="ORF">PILCRDRAFT_814916</name>
</gene>
<dbReference type="EMBL" id="KN832979">
    <property type="protein sequence ID" value="KIM87398.1"/>
    <property type="molecule type" value="Genomic_DNA"/>
</dbReference>
<evidence type="ECO:0000256" key="2">
    <source>
        <dbReference type="ARBA" id="ARBA00010421"/>
    </source>
</evidence>
<evidence type="ECO:0000256" key="3">
    <source>
        <dbReference type="ARBA" id="ARBA00022525"/>
    </source>
</evidence>
<feature type="signal peptide" evidence="4">
    <location>
        <begin position="1"/>
        <end position="19"/>
    </location>
</feature>
<keyword evidence="4" id="KW-0732">Signal</keyword>
<keyword evidence="3" id="KW-0964">Secreted</keyword>
<dbReference type="CDD" id="cd22778">
    <property type="entry name" value="DPBB_CEPL-like"/>
    <property type="match status" value="1"/>
</dbReference>
<feature type="chain" id="PRO_5002161897" description="Cerato-platanin" evidence="4">
    <location>
        <begin position="20"/>
        <end position="143"/>
    </location>
</feature>
<name>A0A0C3BLR7_PILCF</name>
<dbReference type="InterPro" id="IPR036908">
    <property type="entry name" value="RlpA-like_sf"/>
</dbReference>
<evidence type="ECO:0000256" key="1">
    <source>
        <dbReference type="ARBA" id="ARBA00004613"/>
    </source>
</evidence>
<reference evidence="5 6" key="1">
    <citation type="submission" date="2014-04" db="EMBL/GenBank/DDBJ databases">
        <authorList>
            <consortium name="DOE Joint Genome Institute"/>
            <person name="Kuo A."/>
            <person name="Tarkka M."/>
            <person name="Buscot F."/>
            <person name="Kohler A."/>
            <person name="Nagy L.G."/>
            <person name="Floudas D."/>
            <person name="Copeland A."/>
            <person name="Barry K.W."/>
            <person name="Cichocki N."/>
            <person name="Veneault-Fourrey C."/>
            <person name="LaButti K."/>
            <person name="Lindquist E.A."/>
            <person name="Lipzen A."/>
            <person name="Lundell T."/>
            <person name="Morin E."/>
            <person name="Murat C."/>
            <person name="Sun H."/>
            <person name="Tunlid A."/>
            <person name="Henrissat B."/>
            <person name="Grigoriev I.V."/>
            <person name="Hibbett D.S."/>
            <person name="Martin F."/>
            <person name="Nordberg H.P."/>
            <person name="Cantor M.N."/>
            <person name="Hua S.X."/>
        </authorList>
    </citation>
    <scope>NUCLEOTIDE SEQUENCE [LARGE SCALE GENOMIC DNA]</scope>
    <source>
        <strain evidence="5 6">F 1598</strain>
    </source>
</reference>
<evidence type="ECO:0000313" key="6">
    <source>
        <dbReference type="Proteomes" id="UP000054166"/>
    </source>
</evidence>
<dbReference type="OrthoDB" id="4898945at2759"/>
<reference evidence="6" key="2">
    <citation type="submission" date="2015-01" db="EMBL/GenBank/DDBJ databases">
        <title>Evolutionary Origins and Diversification of the Mycorrhizal Mutualists.</title>
        <authorList>
            <consortium name="DOE Joint Genome Institute"/>
            <consortium name="Mycorrhizal Genomics Consortium"/>
            <person name="Kohler A."/>
            <person name="Kuo A."/>
            <person name="Nagy L.G."/>
            <person name="Floudas D."/>
            <person name="Copeland A."/>
            <person name="Barry K.W."/>
            <person name="Cichocki N."/>
            <person name="Veneault-Fourrey C."/>
            <person name="LaButti K."/>
            <person name="Lindquist E.A."/>
            <person name="Lipzen A."/>
            <person name="Lundell T."/>
            <person name="Morin E."/>
            <person name="Murat C."/>
            <person name="Riley R."/>
            <person name="Ohm R."/>
            <person name="Sun H."/>
            <person name="Tunlid A."/>
            <person name="Henrissat B."/>
            <person name="Grigoriev I.V."/>
            <person name="Hibbett D.S."/>
            <person name="Martin F."/>
        </authorList>
    </citation>
    <scope>NUCLEOTIDE SEQUENCE [LARGE SCALE GENOMIC DNA]</scope>
    <source>
        <strain evidence="6">F 1598</strain>
    </source>
</reference>
<dbReference type="InParanoid" id="A0A0C3BLR7"/>
<dbReference type="SUPFAM" id="SSF50685">
    <property type="entry name" value="Barwin-like endoglucanases"/>
    <property type="match status" value="1"/>
</dbReference>
<dbReference type="Pfam" id="PF07249">
    <property type="entry name" value="Cerato-platanin"/>
    <property type="match status" value="1"/>
</dbReference>
<dbReference type="Proteomes" id="UP000054166">
    <property type="component" value="Unassembled WGS sequence"/>
</dbReference>
<evidence type="ECO:0000313" key="5">
    <source>
        <dbReference type="EMBL" id="KIM87398.1"/>
    </source>
</evidence>
<dbReference type="GO" id="GO:0005576">
    <property type="term" value="C:extracellular region"/>
    <property type="evidence" value="ECO:0007669"/>
    <property type="project" value="UniProtKB-SubCell"/>
</dbReference>
<comment type="similarity">
    <text evidence="2">Belongs to the cerato-platanin family.</text>
</comment>
<proteinExistence type="inferred from homology"/>
<dbReference type="AlphaFoldDB" id="A0A0C3BLR7"/>
<dbReference type="HOGENOM" id="CLU_111635_0_0_1"/>
<comment type="subcellular location">
    <subcellularLocation>
        <location evidence="1">Secreted</location>
    </subcellularLocation>
</comment>